<keyword evidence="4" id="KW-0812">Transmembrane</keyword>
<dbReference type="GO" id="GO:0022857">
    <property type="term" value="F:transmembrane transporter activity"/>
    <property type="evidence" value="ECO:0007669"/>
    <property type="project" value="InterPro"/>
</dbReference>
<feature type="transmembrane region" description="Helical" evidence="4">
    <location>
        <begin position="348"/>
        <end position="368"/>
    </location>
</feature>
<feature type="transmembrane region" description="Helical" evidence="4">
    <location>
        <begin position="33"/>
        <end position="55"/>
    </location>
</feature>
<evidence type="ECO:0000256" key="1">
    <source>
        <dbReference type="ARBA" id="ARBA00004141"/>
    </source>
</evidence>
<evidence type="ECO:0000256" key="2">
    <source>
        <dbReference type="ARBA" id="ARBA00006727"/>
    </source>
</evidence>
<accession>A0AAD7NM19</accession>
<keyword evidence="4" id="KW-0472">Membrane</keyword>
<evidence type="ECO:0000256" key="4">
    <source>
        <dbReference type="SAM" id="Phobius"/>
    </source>
</evidence>
<comment type="similarity">
    <text evidence="2">Belongs to the major facilitator superfamily. Monocarboxylate porter (TC 2.A.1.13) family.</text>
</comment>
<dbReference type="SUPFAM" id="SSF103473">
    <property type="entry name" value="MFS general substrate transporter"/>
    <property type="match status" value="2"/>
</dbReference>
<dbReference type="EMBL" id="JARKIB010000023">
    <property type="protein sequence ID" value="KAJ7766713.1"/>
    <property type="molecule type" value="Genomic_DNA"/>
</dbReference>
<feature type="transmembrane region" description="Helical" evidence="4">
    <location>
        <begin position="241"/>
        <end position="259"/>
    </location>
</feature>
<feature type="transmembrane region" description="Helical" evidence="4">
    <location>
        <begin position="102"/>
        <end position="123"/>
    </location>
</feature>
<dbReference type="PANTHER" id="PTHR11360">
    <property type="entry name" value="MONOCARBOXYLATE TRANSPORTER"/>
    <property type="match status" value="1"/>
</dbReference>
<keyword evidence="4" id="KW-1133">Transmembrane helix</keyword>
<proteinExistence type="inferred from homology"/>
<gene>
    <name evidence="5" type="ORF">B0H16DRAFT_1412585</name>
</gene>
<organism evidence="5 6">
    <name type="scientific">Mycena metata</name>
    <dbReference type="NCBI Taxonomy" id="1033252"/>
    <lineage>
        <taxon>Eukaryota</taxon>
        <taxon>Fungi</taxon>
        <taxon>Dikarya</taxon>
        <taxon>Basidiomycota</taxon>
        <taxon>Agaricomycotina</taxon>
        <taxon>Agaricomycetes</taxon>
        <taxon>Agaricomycetidae</taxon>
        <taxon>Agaricales</taxon>
        <taxon>Marasmiineae</taxon>
        <taxon>Mycenaceae</taxon>
        <taxon>Mycena</taxon>
    </lineage>
</organism>
<evidence type="ECO:0000313" key="5">
    <source>
        <dbReference type="EMBL" id="KAJ7766713.1"/>
    </source>
</evidence>
<dbReference type="InterPro" id="IPR050327">
    <property type="entry name" value="Proton-linked_MCT"/>
</dbReference>
<dbReference type="PANTHER" id="PTHR11360:SF234">
    <property type="entry name" value="MFS-TYPE TRANSPORTER DBAD-RELATED"/>
    <property type="match status" value="1"/>
</dbReference>
<dbReference type="InterPro" id="IPR036259">
    <property type="entry name" value="MFS_trans_sf"/>
</dbReference>
<dbReference type="GO" id="GO:0016020">
    <property type="term" value="C:membrane"/>
    <property type="evidence" value="ECO:0007669"/>
    <property type="project" value="UniProtKB-SubCell"/>
</dbReference>
<dbReference type="InterPro" id="IPR011701">
    <property type="entry name" value="MFS"/>
</dbReference>
<dbReference type="Pfam" id="PF07690">
    <property type="entry name" value="MFS_1"/>
    <property type="match status" value="1"/>
</dbReference>
<reference evidence="5" key="1">
    <citation type="submission" date="2023-03" db="EMBL/GenBank/DDBJ databases">
        <title>Massive genome expansion in bonnet fungi (Mycena s.s.) driven by repeated elements and novel gene families across ecological guilds.</title>
        <authorList>
            <consortium name="Lawrence Berkeley National Laboratory"/>
            <person name="Harder C.B."/>
            <person name="Miyauchi S."/>
            <person name="Viragh M."/>
            <person name="Kuo A."/>
            <person name="Thoen E."/>
            <person name="Andreopoulos B."/>
            <person name="Lu D."/>
            <person name="Skrede I."/>
            <person name="Drula E."/>
            <person name="Henrissat B."/>
            <person name="Morin E."/>
            <person name="Kohler A."/>
            <person name="Barry K."/>
            <person name="LaButti K."/>
            <person name="Morin E."/>
            <person name="Salamov A."/>
            <person name="Lipzen A."/>
            <person name="Mereny Z."/>
            <person name="Hegedus B."/>
            <person name="Baldrian P."/>
            <person name="Stursova M."/>
            <person name="Weitz H."/>
            <person name="Taylor A."/>
            <person name="Grigoriev I.V."/>
            <person name="Nagy L.G."/>
            <person name="Martin F."/>
            <person name="Kauserud H."/>
        </authorList>
    </citation>
    <scope>NUCLEOTIDE SEQUENCE</scope>
    <source>
        <strain evidence="5">CBHHK182m</strain>
    </source>
</reference>
<dbReference type="Proteomes" id="UP001215598">
    <property type="component" value="Unassembled WGS sequence"/>
</dbReference>
<comment type="caution">
    <text evidence="5">The sequence shown here is derived from an EMBL/GenBank/DDBJ whole genome shotgun (WGS) entry which is preliminary data.</text>
</comment>
<dbReference type="Gene3D" id="1.20.1250.20">
    <property type="entry name" value="MFS general substrate transporter like domains"/>
    <property type="match status" value="2"/>
</dbReference>
<feature type="transmembrane region" description="Helical" evidence="4">
    <location>
        <begin position="164"/>
        <end position="185"/>
    </location>
</feature>
<name>A0AAD7NM19_9AGAR</name>
<evidence type="ECO:0000256" key="3">
    <source>
        <dbReference type="SAM" id="MobiDB-lite"/>
    </source>
</evidence>
<dbReference type="AlphaFoldDB" id="A0AAD7NM19"/>
<feature type="transmembrane region" description="Helical" evidence="4">
    <location>
        <begin position="75"/>
        <end position="95"/>
    </location>
</feature>
<evidence type="ECO:0000313" key="6">
    <source>
        <dbReference type="Proteomes" id="UP001215598"/>
    </source>
</evidence>
<sequence>MTPSTADERIVPKDPTGLNSEERKPPAFPEGGFQAWATVAGAFLVLFCGLGYSYSFGVFQEFYTRDYLSQSSASAISWIGSVNSLLLIAPGLITGRLYDRGYFYHLLYGGSLLLSFSLFMLSFCKPQKFYQIFLAHGLGAGLGTGMAYLPSITVVSHYFQRRRSLAMIIVSSGAAFRSVVHPIMLNNTLRRLGFTNAVRASAGLVSGLLLIACIMMRLRLPPSAIHLPFWKSLRRFSRDKAYVFATMGLTTYIVGYYFPPFYLQLDAIQHGINQTLSFYSVSILALRAFKHIDSPLMPPLLVVLTEDLGELGLRMGVAFTVVGIGGLIGPPIDGALLTDKYIWWRPALFSGIMAFVGVAFFVATLFVVKRRDATKSKVSGKQKSSADGE</sequence>
<feature type="compositionally biased region" description="Basic and acidic residues" evidence="3">
    <location>
        <begin position="1"/>
        <end position="12"/>
    </location>
</feature>
<keyword evidence="6" id="KW-1185">Reference proteome</keyword>
<protein>
    <submittedName>
        <fullName evidence="5">MFS general substrate transporter</fullName>
    </submittedName>
</protein>
<feature type="transmembrane region" description="Helical" evidence="4">
    <location>
        <begin position="197"/>
        <end position="220"/>
    </location>
</feature>
<comment type="subcellular location">
    <subcellularLocation>
        <location evidence="1">Membrane</location>
        <topology evidence="1">Multi-pass membrane protein</topology>
    </subcellularLocation>
</comment>
<feature type="transmembrane region" description="Helical" evidence="4">
    <location>
        <begin position="129"/>
        <end position="152"/>
    </location>
</feature>
<feature type="transmembrane region" description="Helical" evidence="4">
    <location>
        <begin position="311"/>
        <end position="328"/>
    </location>
</feature>
<feature type="region of interest" description="Disordered" evidence="3">
    <location>
        <begin position="1"/>
        <end position="24"/>
    </location>
</feature>